<feature type="compositionally biased region" description="Acidic residues" evidence="1">
    <location>
        <begin position="855"/>
        <end position="876"/>
    </location>
</feature>
<feature type="region of interest" description="Disordered" evidence="1">
    <location>
        <begin position="835"/>
        <end position="894"/>
    </location>
</feature>
<feature type="compositionally biased region" description="Basic and acidic residues" evidence="1">
    <location>
        <begin position="916"/>
        <end position="929"/>
    </location>
</feature>
<accession>A0A9P6QE84</accession>
<name>A0A9P6QE84_9FUNG</name>
<organism evidence="2 3">
    <name type="scientific">Actinomortierella ambigua</name>
    <dbReference type="NCBI Taxonomy" id="1343610"/>
    <lineage>
        <taxon>Eukaryota</taxon>
        <taxon>Fungi</taxon>
        <taxon>Fungi incertae sedis</taxon>
        <taxon>Mucoromycota</taxon>
        <taxon>Mortierellomycotina</taxon>
        <taxon>Mortierellomycetes</taxon>
        <taxon>Mortierellales</taxon>
        <taxon>Mortierellaceae</taxon>
        <taxon>Actinomortierella</taxon>
    </lineage>
</organism>
<dbReference type="EMBL" id="JAAAJB010000089">
    <property type="protein sequence ID" value="KAG0266679.1"/>
    <property type="molecule type" value="Genomic_DNA"/>
</dbReference>
<feature type="compositionally biased region" description="Low complexity" evidence="1">
    <location>
        <begin position="377"/>
        <end position="386"/>
    </location>
</feature>
<keyword evidence="3" id="KW-1185">Reference proteome</keyword>
<feature type="region of interest" description="Disordered" evidence="1">
    <location>
        <begin position="371"/>
        <end position="431"/>
    </location>
</feature>
<dbReference type="OrthoDB" id="2370145at2759"/>
<protein>
    <submittedName>
        <fullName evidence="2">Uncharacterized protein</fullName>
    </submittedName>
</protein>
<gene>
    <name evidence="2" type="ORF">DFQ27_009533</name>
</gene>
<dbReference type="AlphaFoldDB" id="A0A9P6QE84"/>
<feature type="compositionally biased region" description="Pro residues" evidence="1">
    <location>
        <begin position="528"/>
        <end position="546"/>
    </location>
</feature>
<feature type="compositionally biased region" description="Low complexity" evidence="1">
    <location>
        <begin position="466"/>
        <end position="477"/>
    </location>
</feature>
<feature type="compositionally biased region" description="Low complexity" evidence="1">
    <location>
        <begin position="625"/>
        <end position="637"/>
    </location>
</feature>
<reference evidence="2" key="1">
    <citation type="journal article" date="2020" name="Fungal Divers.">
        <title>Resolving the Mortierellaceae phylogeny through synthesis of multi-gene phylogenetics and phylogenomics.</title>
        <authorList>
            <person name="Vandepol N."/>
            <person name="Liber J."/>
            <person name="Desiro A."/>
            <person name="Na H."/>
            <person name="Kennedy M."/>
            <person name="Barry K."/>
            <person name="Grigoriev I.V."/>
            <person name="Miller A.N."/>
            <person name="O'Donnell K."/>
            <person name="Stajich J.E."/>
            <person name="Bonito G."/>
        </authorList>
    </citation>
    <scope>NUCLEOTIDE SEQUENCE</scope>
    <source>
        <strain evidence="2">BC1065</strain>
    </source>
</reference>
<feature type="region of interest" description="Disordered" evidence="1">
    <location>
        <begin position="915"/>
        <end position="967"/>
    </location>
</feature>
<evidence type="ECO:0000256" key="1">
    <source>
        <dbReference type="SAM" id="MobiDB-lite"/>
    </source>
</evidence>
<feature type="region of interest" description="Disordered" evidence="1">
    <location>
        <begin position="456"/>
        <end position="512"/>
    </location>
</feature>
<evidence type="ECO:0000313" key="3">
    <source>
        <dbReference type="Proteomes" id="UP000807716"/>
    </source>
</evidence>
<feature type="region of interest" description="Disordered" evidence="1">
    <location>
        <begin position="617"/>
        <end position="670"/>
    </location>
</feature>
<feature type="region of interest" description="Disordered" evidence="1">
    <location>
        <begin position="524"/>
        <end position="578"/>
    </location>
</feature>
<proteinExistence type="predicted"/>
<feature type="region of interest" description="Disordered" evidence="1">
    <location>
        <begin position="717"/>
        <end position="742"/>
    </location>
</feature>
<evidence type="ECO:0000313" key="2">
    <source>
        <dbReference type="EMBL" id="KAG0266679.1"/>
    </source>
</evidence>
<sequence length="996" mass="108935">MRQELASAAPSTNASLQQAQRQSLATELPLEILHLIVPHLISPRSLADLWHWACCCKRLYTQLWESRCHTNDSVATAATAGPVIVHRPSESWSVVLRTLYDPVPDDVPFDDYTKNWDINVQSFLIGIAAGKSPSSPFPVEWPSMRGAMMDDRQQASPIAVDQWRSCIISEICRIIAQLASQDIMILSSIQDNEYRSMEWLAALVFDRLAHAYDSVQSNHYLLRWPILLIFQILFCGSIASTLRVARQSTVEAPAAAPKANTRSVPGQATIEERQRARTTSNFSIVGTAAAAATTTTAITTTTATSTTTTGMVTRRRNLPRSHYIPIWFNSAVESHTSARRTIYQRIVPIPLIPPPFSPGLDVLSRWVSRMAPPPPSSARLPSAPRLTPLVGGDSDSDRRAVSGGAHDQSAKDLNTAKKAKAKTKATQQAPGRSYRLLGNQWRGFYAYQELEIVHGWPRDEEPPAPSSSSSPSSSSPSVLPPVPRPRPRLSMSSSASSSWTPGEAAPNGSTSRVAYAGGLGGIEGVCAQPPPPQPLLPAPTPTPPVVTPHHHHQHPTPSQHRRTRSLQANEPSRYNHFLPRKTPSKLWVKVMRSTRLDGCMDAYLFEETVCLENVHGGPRRGVGSSGSSSKNSNSGSSYQHQTPHRRRRVHGRDLDSDSDRDHGCCRPRTLTHPQHVRDLMDVDRHFTRLNRLRELDDEGLPPWTPPFRPMAGAGGGVGAGAGAGDAREAHASSSSSSSCEDQVPLCDDLHRRRNWRHQTLFSGHGRDACGYFGIRGVLSQRTGFVRFIKTYFVVLPNQDQGPLGGAATADGAAAAAAGGGGVHGNGTTHVVDAAWTQGYDGRDPRKRTPGQWEFPEGEVIDESEEEDDDDDEDELDGLYHGSNVTDGASHNGEDEDFWDVDTFGWCYRGYLDDGGDDGRRQTETMDRSGKGPKRAKWPASKTAGNDNDDNNNSGGDDDGDEGVRPRIGGAGILGKWCDMHGGGPFWLFHRDLDEFY</sequence>
<comment type="caution">
    <text evidence="2">The sequence shown here is derived from an EMBL/GenBank/DDBJ whole genome shotgun (WGS) entry which is preliminary data.</text>
</comment>
<feature type="compositionally biased region" description="Basic and acidic residues" evidence="1">
    <location>
        <begin position="651"/>
        <end position="664"/>
    </location>
</feature>
<feature type="compositionally biased region" description="Low complexity" evidence="1">
    <location>
        <begin position="488"/>
        <end position="498"/>
    </location>
</feature>
<dbReference type="Proteomes" id="UP000807716">
    <property type="component" value="Unassembled WGS sequence"/>
</dbReference>
<feature type="compositionally biased region" description="Basic residues" evidence="1">
    <location>
        <begin position="548"/>
        <end position="564"/>
    </location>
</feature>